<dbReference type="STRING" id="692418.SAMN04488029_3847"/>
<evidence type="ECO:0000313" key="2">
    <source>
        <dbReference type="EMBL" id="SMD38678.1"/>
    </source>
</evidence>
<organism evidence="2 3">
    <name type="scientific">Reichenbachiella faecimaris</name>
    <dbReference type="NCBI Taxonomy" id="692418"/>
    <lineage>
        <taxon>Bacteria</taxon>
        <taxon>Pseudomonadati</taxon>
        <taxon>Bacteroidota</taxon>
        <taxon>Cytophagia</taxon>
        <taxon>Cytophagales</taxon>
        <taxon>Reichenbachiellaceae</taxon>
        <taxon>Reichenbachiella</taxon>
    </lineage>
</organism>
<keyword evidence="1" id="KW-0472">Membrane</keyword>
<evidence type="ECO:0000256" key="1">
    <source>
        <dbReference type="SAM" id="Phobius"/>
    </source>
</evidence>
<dbReference type="InterPro" id="IPR025498">
    <property type="entry name" value="DUF4389"/>
</dbReference>
<proteinExistence type="predicted"/>
<protein>
    <recommendedName>
        <fullName evidence="4">DUF4389 domain-containing protein</fullName>
    </recommendedName>
</protein>
<keyword evidence="1" id="KW-0812">Transmembrane</keyword>
<gene>
    <name evidence="2" type="ORF">SAMN04488029_3847</name>
</gene>
<keyword evidence="3" id="KW-1185">Reference proteome</keyword>
<feature type="transmembrane region" description="Helical" evidence="1">
    <location>
        <begin position="119"/>
        <end position="152"/>
    </location>
</feature>
<dbReference type="OrthoDB" id="156718at2"/>
<feature type="transmembrane region" description="Helical" evidence="1">
    <location>
        <begin position="21"/>
        <end position="41"/>
    </location>
</feature>
<evidence type="ECO:0008006" key="4">
    <source>
        <dbReference type="Google" id="ProtNLM"/>
    </source>
</evidence>
<keyword evidence="1" id="KW-1133">Transmembrane helix</keyword>
<dbReference type="RefSeq" id="WP_084374473.1">
    <property type="nucleotide sequence ID" value="NZ_FWYF01000005.1"/>
</dbReference>
<name>A0A1W2GQP2_REIFA</name>
<evidence type="ECO:0000313" key="3">
    <source>
        <dbReference type="Proteomes" id="UP000192472"/>
    </source>
</evidence>
<accession>A0A1W2GQP2</accession>
<dbReference type="AlphaFoldDB" id="A0A1W2GQP2"/>
<reference evidence="2 3" key="1">
    <citation type="submission" date="2017-04" db="EMBL/GenBank/DDBJ databases">
        <authorList>
            <person name="Afonso C.L."/>
            <person name="Miller P.J."/>
            <person name="Scott M.A."/>
            <person name="Spackman E."/>
            <person name="Goraichik I."/>
            <person name="Dimitrov K.M."/>
            <person name="Suarez D.L."/>
            <person name="Swayne D.E."/>
        </authorList>
    </citation>
    <scope>NUCLEOTIDE SEQUENCE [LARGE SCALE GENOMIC DNA]</scope>
    <source>
        <strain evidence="2 3">DSM 26133</strain>
    </source>
</reference>
<dbReference type="EMBL" id="FWYF01000005">
    <property type="protein sequence ID" value="SMD38678.1"/>
    <property type="molecule type" value="Genomic_DNA"/>
</dbReference>
<sequence>MTFNVTHQESYSRGELLLRSIFGYFYIVLPHAFILMFLGLWGSILSFISWIIIMFTGSYPESFFEYQIKLMKWSTRVNLRIYNLADGYPAFGLESEDPAFTLEIPYPETLSRSTQLIKLLFGAFYVILPHGILLLFRGIATMFLWILGWWVVLFTGKFPESWHEFIVGTMRWGLRVQLYMGYMTDDYPPFSGK</sequence>
<dbReference type="Pfam" id="PF14333">
    <property type="entry name" value="DUF4389"/>
    <property type="match status" value="2"/>
</dbReference>
<dbReference type="Proteomes" id="UP000192472">
    <property type="component" value="Unassembled WGS sequence"/>
</dbReference>